<keyword evidence="7 11" id="KW-0862">Zinc</keyword>
<evidence type="ECO:0000256" key="3">
    <source>
        <dbReference type="ARBA" id="ARBA00022723"/>
    </source>
</evidence>
<dbReference type="GO" id="GO:0006302">
    <property type="term" value="P:double-strand break repair"/>
    <property type="evidence" value="ECO:0007669"/>
    <property type="project" value="InterPro"/>
</dbReference>
<evidence type="ECO:0000256" key="10">
    <source>
        <dbReference type="ARBA" id="ARBA00023235"/>
    </source>
</evidence>
<feature type="domain" description="Primosomal protein N' 3' DNA-binding" evidence="12">
    <location>
        <begin position="16"/>
        <end position="108"/>
    </location>
</feature>
<dbReference type="NCBIfam" id="TIGR00595">
    <property type="entry name" value="priA"/>
    <property type="match status" value="1"/>
</dbReference>
<dbReference type="GO" id="GO:0005524">
    <property type="term" value="F:ATP binding"/>
    <property type="evidence" value="ECO:0007669"/>
    <property type="project" value="UniProtKB-UniRule"/>
</dbReference>
<evidence type="ECO:0000256" key="11">
    <source>
        <dbReference type="HAMAP-Rule" id="MF_00983"/>
    </source>
</evidence>
<dbReference type="GO" id="GO:0006310">
    <property type="term" value="P:DNA recombination"/>
    <property type="evidence" value="ECO:0007669"/>
    <property type="project" value="InterPro"/>
</dbReference>
<keyword evidence="1 11" id="KW-0639">Primosome</keyword>
<comment type="caution">
    <text evidence="11">As this protein does not have any detectable helicase domains, it probably does not have helicase activity.</text>
</comment>
<accession>A0A2H0KSV3</accession>
<feature type="binding site" evidence="11">
    <location>
        <position position="353"/>
    </location>
    <ligand>
        <name>Zn(2+)</name>
        <dbReference type="ChEBI" id="CHEBI:29105"/>
        <label>2</label>
    </ligand>
</feature>
<evidence type="ECO:0000259" key="12">
    <source>
        <dbReference type="Pfam" id="PF17764"/>
    </source>
</evidence>
<comment type="cofactor">
    <cofactor evidence="11">
        <name>Zn(2+)</name>
        <dbReference type="ChEBI" id="CHEBI:29105"/>
    </cofactor>
    <text evidence="11">Binds 2 zinc ions per subunit.</text>
</comment>
<evidence type="ECO:0000256" key="6">
    <source>
        <dbReference type="ARBA" id="ARBA00022806"/>
    </source>
</evidence>
<dbReference type="GO" id="GO:1990077">
    <property type="term" value="C:primosome complex"/>
    <property type="evidence" value="ECO:0007669"/>
    <property type="project" value="UniProtKB-UniRule"/>
</dbReference>
<gene>
    <name evidence="11 14" type="primary">priA</name>
    <name evidence="14" type="ORF">COV84_02195</name>
</gene>
<proteinExistence type="inferred from homology"/>
<evidence type="ECO:0000256" key="7">
    <source>
        <dbReference type="ARBA" id="ARBA00022833"/>
    </source>
</evidence>
<feature type="binding site" evidence="11">
    <location>
        <position position="322"/>
    </location>
    <ligand>
        <name>Zn(2+)</name>
        <dbReference type="ChEBI" id="CHEBI:29105"/>
        <label>1</label>
    </ligand>
</feature>
<dbReference type="Pfam" id="PF18074">
    <property type="entry name" value="PriA_C"/>
    <property type="match status" value="1"/>
</dbReference>
<dbReference type="Pfam" id="PF17764">
    <property type="entry name" value="PriA_3primeBD"/>
    <property type="match status" value="1"/>
</dbReference>
<evidence type="ECO:0000256" key="4">
    <source>
        <dbReference type="ARBA" id="ARBA00022741"/>
    </source>
</evidence>
<evidence type="ECO:0000313" key="15">
    <source>
        <dbReference type="Proteomes" id="UP000229317"/>
    </source>
</evidence>
<evidence type="ECO:0000256" key="1">
    <source>
        <dbReference type="ARBA" id="ARBA00022515"/>
    </source>
</evidence>
<feature type="binding site" evidence="11">
    <location>
        <position position="369"/>
    </location>
    <ligand>
        <name>Zn(2+)</name>
        <dbReference type="ChEBI" id="CHEBI:29105"/>
        <label>1</label>
    </ligand>
</feature>
<evidence type="ECO:0000313" key="14">
    <source>
        <dbReference type="EMBL" id="PIQ75230.1"/>
    </source>
</evidence>
<dbReference type="PANTHER" id="PTHR30580:SF0">
    <property type="entry name" value="PRIMOSOMAL PROTEIN N"/>
    <property type="match status" value="1"/>
</dbReference>
<dbReference type="AlphaFoldDB" id="A0A2H0KSV3"/>
<protein>
    <recommendedName>
        <fullName evidence="11">Probable replication restart protein PriA</fullName>
    </recommendedName>
    <alternativeName>
        <fullName evidence="11">Putative ATP-dependent DNA helicase PriA</fullName>
    </alternativeName>
</protein>
<feature type="binding site" evidence="11">
    <location>
        <position position="319"/>
    </location>
    <ligand>
        <name>Zn(2+)</name>
        <dbReference type="ChEBI" id="CHEBI:29105"/>
        <label>1</label>
    </ligand>
</feature>
<dbReference type="GO" id="GO:0006270">
    <property type="term" value="P:DNA replication initiation"/>
    <property type="evidence" value="ECO:0007669"/>
    <property type="project" value="TreeGrafter"/>
</dbReference>
<evidence type="ECO:0000256" key="2">
    <source>
        <dbReference type="ARBA" id="ARBA00022705"/>
    </source>
</evidence>
<dbReference type="EMBL" id="PCVO01000035">
    <property type="protein sequence ID" value="PIQ75230.1"/>
    <property type="molecule type" value="Genomic_DNA"/>
</dbReference>
<dbReference type="GO" id="GO:0008270">
    <property type="term" value="F:zinc ion binding"/>
    <property type="evidence" value="ECO:0007669"/>
    <property type="project" value="UniProtKB-UniRule"/>
</dbReference>
<dbReference type="InterPro" id="IPR041236">
    <property type="entry name" value="PriA_C"/>
</dbReference>
<keyword evidence="4 11" id="KW-0547">Nucleotide-binding</keyword>
<dbReference type="PANTHER" id="PTHR30580">
    <property type="entry name" value="PRIMOSOMAL PROTEIN N"/>
    <property type="match status" value="1"/>
</dbReference>
<comment type="function">
    <text evidence="11">Initiates the restart of stalled replication forks, which reloads the replicative helicase on sites other than the origin of replication. Recognizes and binds to abandoned replication forks and remodels them to uncover a helicase loading site. Promotes assembly of the primosome at these replication forks.</text>
</comment>
<evidence type="ECO:0000256" key="8">
    <source>
        <dbReference type="ARBA" id="ARBA00022840"/>
    </source>
</evidence>
<dbReference type="GO" id="GO:0003677">
    <property type="term" value="F:DNA binding"/>
    <property type="evidence" value="ECO:0007669"/>
    <property type="project" value="UniProtKB-UniRule"/>
</dbReference>
<reference evidence="14 15" key="1">
    <citation type="submission" date="2017-09" db="EMBL/GenBank/DDBJ databases">
        <title>Depth-based differentiation of microbial function through sediment-hosted aquifers and enrichment of novel symbionts in the deep terrestrial subsurface.</title>
        <authorList>
            <person name="Probst A.J."/>
            <person name="Ladd B."/>
            <person name="Jarett J.K."/>
            <person name="Geller-Mcgrath D.E."/>
            <person name="Sieber C.M."/>
            <person name="Emerson J.B."/>
            <person name="Anantharaman K."/>
            <person name="Thomas B.C."/>
            <person name="Malmstrom R."/>
            <person name="Stieglmeier M."/>
            <person name="Klingl A."/>
            <person name="Woyke T."/>
            <person name="Ryan C.M."/>
            <person name="Banfield J.F."/>
        </authorList>
    </citation>
    <scope>NUCLEOTIDE SEQUENCE [LARGE SCALE GENOMIC DNA]</scope>
    <source>
        <strain evidence="14">CG11_big_fil_rev_8_21_14_0_20_40_15</strain>
    </source>
</reference>
<name>A0A2H0KSV3_9BACT</name>
<dbReference type="Proteomes" id="UP000229317">
    <property type="component" value="Unassembled WGS sequence"/>
</dbReference>
<dbReference type="HAMAP" id="MF_00983">
    <property type="entry name" value="PriA"/>
    <property type="match status" value="1"/>
</dbReference>
<dbReference type="InterPro" id="IPR027417">
    <property type="entry name" value="P-loop_NTPase"/>
</dbReference>
<dbReference type="GO" id="GO:0016787">
    <property type="term" value="F:hydrolase activity"/>
    <property type="evidence" value="ECO:0007669"/>
    <property type="project" value="UniProtKB-KW"/>
</dbReference>
<comment type="subunit">
    <text evidence="11">Component of the replication restart primosome.</text>
</comment>
<evidence type="ECO:0000259" key="13">
    <source>
        <dbReference type="Pfam" id="PF18074"/>
    </source>
</evidence>
<organism evidence="14 15">
    <name type="scientific">Candidatus Portnoybacteria bacterium CG11_big_fil_rev_8_21_14_0_20_40_15</name>
    <dbReference type="NCBI Taxonomy" id="1974817"/>
    <lineage>
        <taxon>Bacteria</taxon>
        <taxon>Candidatus Portnoyibacteriota</taxon>
    </lineage>
</organism>
<feature type="binding site" evidence="11">
    <location>
        <position position="366"/>
    </location>
    <ligand>
        <name>Zn(2+)</name>
        <dbReference type="ChEBI" id="CHEBI:29105"/>
        <label>1</label>
    </ligand>
</feature>
<dbReference type="InterPro" id="IPR041222">
    <property type="entry name" value="PriA_3primeBD"/>
</dbReference>
<comment type="caution">
    <text evidence="14">The sequence shown here is derived from an EMBL/GenBank/DDBJ whole genome shotgun (WGS) entry which is preliminary data.</text>
</comment>
<keyword evidence="3 11" id="KW-0479">Metal-binding</keyword>
<comment type="similarity">
    <text evidence="11">Belongs to the helicase family. PriA subfamily.</text>
</comment>
<feature type="domain" description="Primosomal protein N C-terminal" evidence="13">
    <location>
        <begin position="518"/>
        <end position="588"/>
    </location>
</feature>
<feature type="binding site" evidence="11">
    <location>
        <position position="356"/>
    </location>
    <ligand>
        <name>Zn(2+)</name>
        <dbReference type="ChEBI" id="CHEBI:29105"/>
        <label>2</label>
    </ligand>
</feature>
<dbReference type="GO" id="GO:0043138">
    <property type="term" value="F:3'-5' DNA helicase activity"/>
    <property type="evidence" value="ECO:0007669"/>
    <property type="project" value="TreeGrafter"/>
</dbReference>
<keyword evidence="10" id="KW-0413">Isomerase</keyword>
<dbReference type="Gene3D" id="3.40.50.300">
    <property type="entry name" value="P-loop containing nucleotide triphosphate hydrolases"/>
    <property type="match status" value="2"/>
</dbReference>
<dbReference type="Gene3D" id="3.40.1440.60">
    <property type="entry name" value="PriA, 3(prime) DNA-binding domain"/>
    <property type="match status" value="1"/>
</dbReference>
<feature type="binding site" evidence="11">
    <location>
        <position position="328"/>
    </location>
    <ligand>
        <name>Zn(2+)</name>
        <dbReference type="ChEBI" id="CHEBI:29105"/>
        <label>2</label>
    </ligand>
</feature>
<dbReference type="GO" id="GO:0006269">
    <property type="term" value="P:DNA replication, synthesis of primer"/>
    <property type="evidence" value="ECO:0007669"/>
    <property type="project" value="UniProtKB-KW"/>
</dbReference>
<keyword evidence="9 11" id="KW-0238">DNA-binding</keyword>
<keyword evidence="8 11" id="KW-0067">ATP-binding</keyword>
<feature type="binding site" evidence="11">
    <location>
        <position position="331"/>
    </location>
    <ligand>
        <name>Zn(2+)</name>
        <dbReference type="ChEBI" id="CHEBI:29105"/>
        <label>2</label>
    </ligand>
</feature>
<evidence type="ECO:0000256" key="5">
    <source>
        <dbReference type="ARBA" id="ARBA00022801"/>
    </source>
</evidence>
<sequence length="625" mass="72287">MYLVEVVPLTKIPLQKPQILSYFSINQLNEGFLVSVPLGRRQEKAIVIEIHQIKDFKLEIKKAEYELRPVKRILNAEPVLATQQIKLALWLGNYYFTSPGLFMKMMMPRKVQISKFKVQSYNSKFKINKPQKLILVPEILKIDSLKNKFPKEKTAIIHSGLSAKQLNENWQKIARGETEIIIGTRLASFVPFFNLKEITIMDETNSSHRSWDMFPHYRTHEIAKKLAELFGAKITLKSDIPSVESFYFNSQKLLNLKIDSKKSKNTPEIELVDLRQEMKDGNYSIFSRKLQARINSVLEKNQQIILFINRRGLATFVLCRDCGYVAKCPNCDAPLTYHLTRSKPDELKPLLICHHCGQKLAPPSLCPKCNGYRIKIFGTGTQRVEIEAKKIFKNAKILRLDSDVAQTSAQENTIIQNFRQKKADILIGTQMILNSANWRTKVPLAAIISADTLLHLPDFQSDEKTLQTINQVKNFTNSQLLIQTYNPQTQILQIALKGELKYFYDKEIETRQALKYPPFSQLIKLVFGHRDPKKAAEQAEILYIKLTQQLKNSKILKEAVFEISEPLPAFIAKERSRYIWQIILKIKPFWLASKSERQDLLTLRNKFLLTVPPFWKIEVDPETLL</sequence>
<keyword evidence="5" id="KW-0378">Hydrolase</keyword>
<keyword evidence="2 11" id="KW-0235">DNA replication</keyword>
<dbReference type="InterPro" id="IPR042115">
    <property type="entry name" value="PriA_3primeBD_sf"/>
</dbReference>
<dbReference type="InterPro" id="IPR005259">
    <property type="entry name" value="PriA"/>
</dbReference>
<evidence type="ECO:0000256" key="9">
    <source>
        <dbReference type="ARBA" id="ARBA00023125"/>
    </source>
</evidence>
<dbReference type="SUPFAM" id="SSF52540">
    <property type="entry name" value="P-loop containing nucleoside triphosphate hydrolases"/>
    <property type="match status" value="2"/>
</dbReference>
<keyword evidence="6" id="KW-0347">Helicase</keyword>